<evidence type="ECO:0000256" key="1">
    <source>
        <dbReference type="ARBA" id="ARBA00022679"/>
    </source>
</evidence>
<dbReference type="InterPro" id="IPR018520">
    <property type="entry name" value="UPP_synth-like_CS"/>
</dbReference>
<dbReference type="STRING" id="1817893.AUJ66_08645"/>
<comment type="cofactor">
    <cofactor evidence="2">
        <name>Mg(2+)</name>
        <dbReference type="ChEBI" id="CHEBI:18420"/>
    </cofactor>
    <text evidence="2">Binds 2 magnesium ions per subunit.</text>
</comment>
<dbReference type="CDD" id="cd00475">
    <property type="entry name" value="Cis_IPPS"/>
    <property type="match status" value="1"/>
</dbReference>
<dbReference type="SUPFAM" id="SSF64005">
    <property type="entry name" value="Undecaprenyl diphosphate synthase"/>
    <property type="match status" value="1"/>
</dbReference>
<dbReference type="PROSITE" id="PS01066">
    <property type="entry name" value="UPP_SYNTHASE"/>
    <property type="match status" value="1"/>
</dbReference>
<feature type="binding site" evidence="2">
    <location>
        <position position="194"/>
    </location>
    <ligand>
        <name>substrate</name>
    </ligand>
</feature>
<feature type="binding site" evidence="2">
    <location>
        <begin position="72"/>
        <end position="74"/>
    </location>
    <ligand>
        <name>substrate</name>
    </ligand>
</feature>
<evidence type="ECO:0000313" key="3">
    <source>
        <dbReference type="EMBL" id="OIN95686.1"/>
    </source>
</evidence>
<comment type="function">
    <text evidence="2">Catalyzes the condensation of isopentenyl diphosphate (IPP) with allylic pyrophosphates generating different type of terpenoids.</text>
</comment>
<dbReference type="GO" id="GO:0016094">
    <property type="term" value="P:polyprenol biosynthetic process"/>
    <property type="evidence" value="ECO:0007669"/>
    <property type="project" value="TreeGrafter"/>
</dbReference>
<dbReference type="GO" id="GO:0008834">
    <property type="term" value="F:ditrans,polycis-undecaprenyl-diphosphate synthase [(2E,6E)-farnesyl-diphosphate specific] activity"/>
    <property type="evidence" value="ECO:0007669"/>
    <property type="project" value="TreeGrafter"/>
</dbReference>
<dbReference type="NCBIfam" id="NF011405">
    <property type="entry name" value="PRK14830.1"/>
    <property type="match status" value="1"/>
</dbReference>
<keyword evidence="2" id="KW-0479">Metal-binding</keyword>
<feature type="binding site" evidence="2">
    <location>
        <position position="25"/>
    </location>
    <ligand>
        <name>Mg(2+)</name>
        <dbReference type="ChEBI" id="CHEBI:18420"/>
    </ligand>
</feature>
<dbReference type="Gene3D" id="3.40.1180.10">
    <property type="entry name" value="Decaprenyl diphosphate synthase-like"/>
    <property type="match status" value="1"/>
</dbReference>
<accession>A0A1J4SC49</accession>
<dbReference type="AlphaFoldDB" id="A0A1J4SC49"/>
<protein>
    <recommendedName>
        <fullName evidence="2">Isoprenyl transferase</fullName>
        <ecNumber evidence="2">2.5.1.-</ecNumber>
    </recommendedName>
</protein>
<dbReference type="EMBL" id="MNUO01000131">
    <property type="protein sequence ID" value="OIN95686.1"/>
    <property type="molecule type" value="Genomic_DNA"/>
</dbReference>
<dbReference type="PANTHER" id="PTHR10291">
    <property type="entry name" value="DEHYDRODOLICHYL DIPHOSPHATE SYNTHASE FAMILY MEMBER"/>
    <property type="match status" value="1"/>
</dbReference>
<evidence type="ECO:0000313" key="4">
    <source>
        <dbReference type="Proteomes" id="UP000182278"/>
    </source>
</evidence>
<dbReference type="InterPro" id="IPR001441">
    <property type="entry name" value="UPP_synth-like"/>
</dbReference>
<name>A0A1J4SC49_9BACT</name>
<reference evidence="3 4" key="1">
    <citation type="journal article" date="2016" name="Environ. Microbiol.">
        <title>Genomic resolution of a cold subsurface aquifer community provides metabolic insights for novel microbes adapted to high CO concentrations.</title>
        <authorList>
            <person name="Probst A.J."/>
            <person name="Castelle C.J."/>
            <person name="Singh A."/>
            <person name="Brown C.T."/>
            <person name="Anantharaman K."/>
            <person name="Sharon I."/>
            <person name="Hug L.A."/>
            <person name="Burstein D."/>
            <person name="Emerson J.B."/>
            <person name="Thomas B.C."/>
            <person name="Banfield J.F."/>
        </authorList>
    </citation>
    <scope>NUCLEOTIDE SEQUENCE [LARGE SCALE GENOMIC DNA]</scope>
    <source>
        <strain evidence="3">CG1_02_38_46</strain>
    </source>
</reference>
<gene>
    <name evidence="3" type="ORF">AUJ66_08645</name>
</gene>
<proteinExistence type="inferred from homology"/>
<dbReference type="Pfam" id="PF01255">
    <property type="entry name" value="Prenyltransf"/>
    <property type="match status" value="1"/>
</dbReference>
<dbReference type="GO" id="GO:0000287">
    <property type="term" value="F:magnesium ion binding"/>
    <property type="evidence" value="ECO:0007669"/>
    <property type="project" value="UniProtKB-UniRule"/>
</dbReference>
<feature type="binding site" evidence="2">
    <location>
        <position position="213"/>
    </location>
    <ligand>
        <name>Mg(2+)</name>
        <dbReference type="ChEBI" id="CHEBI:18420"/>
    </ligand>
</feature>
<dbReference type="NCBIfam" id="TIGR00055">
    <property type="entry name" value="uppS"/>
    <property type="match status" value="1"/>
</dbReference>
<dbReference type="GO" id="GO:0030145">
    <property type="term" value="F:manganese ion binding"/>
    <property type="evidence" value="ECO:0007669"/>
    <property type="project" value="TreeGrafter"/>
</dbReference>
<feature type="binding site" evidence="2">
    <location>
        <position position="38"/>
    </location>
    <ligand>
        <name>substrate</name>
    </ligand>
</feature>
<comment type="subunit">
    <text evidence="2">Homodimer.</text>
</comment>
<dbReference type="HAMAP" id="MF_01139">
    <property type="entry name" value="ISPT"/>
    <property type="match status" value="1"/>
</dbReference>
<evidence type="ECO:0000256" key="2">
    <source>
        <dbReference type="HAMAP-Rule" id="MF_01139"/>
    </source>
</evidence>
<dbReference type="GO" id="GO:0005829">
    <property type="term" value="C:cytosol"/>
    <property type="evidence" value="ECO:0007669"/>
    <property type="project" value="TreeGrafter"/>
</dbReference>
<keyword evidence="1 2" id="KW-0808">Transferase</keyword>
<organism evidence="3 4">
    <name type="scientific">Candidatus Desantisbacteria bacterium CG1_02_38_46</name>
    <dbReference type="NCBI Taxonomy" id="1817893"/>
    <lineage>
        <taxon>Bacteria</taxon>
        <taxon>Candidatus Desantisiibacteriota</taxon>
    </lineage>
</organism>
<keyword evidence="2" id="KW-0460">Magnesium</keyword>
<dbReference type="InterPro" id="IPR036424">
    <property type="entry name" value="UPP_synth-like_sf"/>
</dbReference>
<feature type="binding site" evidence="2">
    <location>
        <position position="30"/>
    </location>
    <ligand>
        <name>substrate</name>
    </ligand>
</feature>
<dbReference type="PANTHER" id="PTHR10291:SF0">
    <property type="entry name" value="DEHYDRODOLICHYL DIPHOSPHATE SYNTHASE 2"/>
    <property type="match status" value="1"/>
</dbReference>
<feature type="binding site" evidence="2">
    <location>
        <begin position="26"/>
        <end position="29"/>
    </location>
    <ligand>
        <name>substrate</name>
    </ligand>
</feature>
<dbReference type="Proteomes" id="UP000182278">
    <property type="component" value="Unassembled WGS sequence"/>
</dbReference>
<comment type="similarity">
    <text evidence="2">Belongs to the UPP synthase family.</text>
</comment>
<feature type="binding site" evidence="2">
    <location>
        <position position="78"/>
    </location>
    <ligand>
        <name>substrate</name>
    </ligand>
</feature>
<dbReference type="FunFam" id="3.40.1180.10:FF:000001">
    <property type="entry name" value="(2E,6E)-farnesyl-diphosphate-specific ditrans,polycis-undecaprenyl-diphosphate synthase"/>
    <property type="match status" value="1"/>
</dbReference>
<feature type="active site" evidence="2">
    <location>
        <position position="25"/>
    </location>
</feature>
<feature type="binding site" evidence="2">
    <location>
        <position position="42"/>
    </location>
    <ligand>
        <name>substrate</name>
    </ligand>
</feature>
<feature type="binding site" evidence="2">
    <location>
        <begin position="200"/>
        <end position="202"/>
    </location>
    <ligand>
        <name>substrate</name>
    </ligand>
</feature>
<feature type="binding site" evidence="2">
    <location>
        <position position="76"/>
    </location>
    <ligand>
        <name>substrate</name>
    </ligand>
</feature>
<feature type="active site" description="Proton acceptor" evidence="2">
    <location>
        <position position="75"/>
    </location>
</feature>
<comment type="caution">
    <text evidence="3">The sequence shown here is derived from an EMBL/GenBank/DDBJ whole genome shotgun (WGS) entry which is preliminary data.</text>
</comment>
<dbReference type="EC" id="2.5.1.-" evidence="2"/>
<sequence length="250" mass="28860">MKNAQELFKKLDSNRMPRHIAIIMDGNGRWAKERGLPRLIGHRKGVDVVREIVRFTGKNLAGVEVLTLYVFSTENWSRPKREVHGLMILLRKYLKLEVPELDKNNVRLAWIGRRSNLPENIKSSLDNSVKALEKNTGLILNLAINYGGRTEVIDAVKKIIARKSRGEFSEEINEENFESFLYTVGLPSLDLLIRTGGEMRISNFLLWQSAYAELWVTPTYWPDFTPAHLIRAILDYQNRQRRFGKIGKVN</sequence>